<evidence type="ECO:0000256" key="1">
    <source>
        <dbReference type="ARBA" id="ARBA00022737"/>
    </source>
</evidence>
<reference evidence="3" key="1">
    <citation type="submission" date="2021-11" db="EMBL/GenBank/DDBJ databases">
        <authorList>
            <person name="Schell T."/>
        </authorList>
    </citation>
    <scope>NUCLEOTIDE SEQUENCE</scope>
    <source>
        <strain evidence="3">M5</strain>
    </source>
</reference>
<gene>
    <name evidence="3" type="ORF">DGAL_LOCUS9684</name>
</gene>
<accession>A0A8J2RNK1</accession>
<dbReference type="AlphaFoldDB" id="A0A8J2RNK1"/>
<dbReference type="PANTHER" id="PTHR24197">
    <property type="entry name" value="ANKYRIN REPEAT DOMAIN-CONTAINING PROTEIN 61"/>
    <property type="match status" value="1"/>
</dbReference>
<evidence type="ECO:0000256" key="2">
    <source>
        <dbReference type="ARBA" id="ARBA00023043"/>
    </source>
</evidence>
<keyword evidence="4" id="KW-1185">Reference proteome</keyword>
<name>A0A8J2RNK1_9CRUS</name>
<organism evidence="3 4">
    <name type="scientific">Daphnia galeata</name>
    <dbReference type="NCBI Taxonomy" id="27404"/>
    <lineage>
        <taxon>Eukaryota</taxon>
        <taxon>Metazoa</taxon>
        <taxon>Ecdysozoa</taxon>
        <taxon>Arthropoda</taxon>
        <taxon>Crustacea</taxon>
        <taxon>Branchiopoda</taxon>
        <taxon>Diplostraca</taxon>
        <taxon>Cladocera</taxon>
        <taxon>Anomopoda</taxon>
        <taxon>Daphniidae</taxon>
        <taxon>Daphnia</taxon>
    </lineage>
</organism>
<dbReference type="EMBL" id="CAKKLH010000223">
    <property type="protein sequence ID" value="CAH0106529.1"/>
    <property type="molecule type" value="Genomic_DNA"/>
</dbReference>
<dbReference type="Gene3D" id="1.25.40.20">
    <property type="entry name" value="Ankyrin repeat-containing domain"/>
    <property type="match status" value="1"/>
</dbReference>
<dbReference type="OrthoDB" id="6049841at2759"/>
<protein>
    <submittedName>
        <fullName evidence="3">Uncharacterized protein</fullName>
    </submittedName>
</protein>
<dbReference type="PANTHER" id="PTHR24197:SF44">
    <property type="entry name" value="ANKYRIN REPEAT DOMAIN-CONTAINING PROTEIN 54"/>
    <property type="match status" value="1"/>
</dbReference>
<dbReference type="SUPFAM" id="SSF48403">
    <property type="entry name" value="Ankyrin repeat"/>
    <property type="match status" value="1"/>
</dbReference>
<evidence type="ECO:0000313" key="4">
    <source>
        <dbReference type="Proteomes" id="UP000789390"/>
    </source>
</evidence>
<comment type="caution">
    <text evidence="3">The sequence shown here is derived from an EMBL/GenBank/DDBJ whole genome shotgun (WGS) entry which is preliminary data.</text>
</comment>
<evidence type="ECO:0000313" key="3">
    <source>
        <dbReference type="EMBL" id="CAH0106529.1"/>
    </source>
</evidence>
<keyword evidence="2" id="KW-0040">ANK repeat</keyword>
<proteinExistence type="predicted"/>
<dbReference type="InterPro" id="IPR036770">
    <property type="entry name" value="Ankyrin_rpt-contain_sf"/>
</dbReference>
<dbReference type="Proteomes" id="UP000789390">
    <property type="component" value="Unassembled WGS sequence"/>
</dbReference>
<sequence length="478" mass="54815">MSLAECTALLFQAVNENSVSLLEFAKRTYSEHQLLASLVQCNEEVKVMKNCDRTIEENQLKLSIAINQLSHPIPIVELIGYLASALQDTCLKYLNSSWLKFIAQIDQTMLFGLECWKVAMTLRYCPEDGQPLLPKIPDVSVSSEASSLIYGSAIEVMSLEELDILQENFENGVEQFSRQCIKIQALLVLRRITTQANLEYPHRLYLESLQYFADFYQCSFSPYNYKLIINVYLLLMEQLNGFDPKLLPRKSFDVFTNTICLLSLIFFEILEECGDDGPERKELNYKNLLAPTEFIILDEISPQISTQEKQKLEEYYSNFIQNFCAHRTSTVLHIIQEPPLSYSEFDINVNTIQWFLKLGADPNAVDEKGQTPLHIWARGRYFLTEEELVPMFRALVDADTHLDTANDEGETVISILKENLLSLKQSGEIAQPYFESLANTVFTLKCYCARVIRRHGIPINRLPSQLQSFVAMHSDKTD</sequence>
<keyword evidence="1" id="KW-0677">Repeat</keyword>